<evidence type="ECO:0000313" key="8">
    <source>
        <dbReference type="EMBL" id="KIY96290.1"/>
    </source>
</evidence>
<evidence type="ECO:0000256" key="5">
    <source>
        <dbReference type="PIRSR" id="PIRSR604254-1"/>
    </source>
</evidence>
<evidence type="ECO:0000256" key="2">
    <source>
        <dbReference type="ARBA" id="ARBA00022692"/>
    </source>
</evidence>
<dbReference type="GO" id="GO:0038023">
    <property type="term" value="F:signaling receptor activity"/>
    <property type="evidence" value="ECO:0007669"/>
    <property type="project" value="TreeGrafter"/>
</dbReference>
<feature type="chain" id="PRO_5002264938" evidence="7">
    <location>
        <begin position="18"/>
        <end position="252"/>
    </location>
</feature>
<feature type="signal peptide" evidence="7">
    <location>
        <begin position="1"/>
        <end position="17"/>
    </location>
</feature>
<dbReference type="Proteomes" id="UP000054498">
    <property type="component" value="Unassembled WGS sequence"/>
</dbReference>
<keyword evidence="9" id="KW-1185">Reference proteome</keyword>
<keyword evidence="3 6" id="KW-1133">Transmembrane helix</keyword>
<evidence type="ECO:0000256" key="7">
    <source>
        <dbReference type="SAM" id="SignalP"/>
    </source>
</evidence>
<keyword evidence="5" id="KW-0862">Zinc</keyword>
<accession>A0A0D2MNL1</accession>
<name>A0A0D2MNL1_9CHLO</name>
<evidence type="ECO:0000256" key="4">
    <source>
        <dbReference type="ARBA" id="ARBA00023136"/>
    </source>
</evidence>
<dbReference type="STRING" id="145388.A0A0D2MNL1"/>
<dbReference type="KEGG" id="mng:MNEG_11672"/>
<dbReference type="GeneID" id="25728958"/>
<feature type="binding site" evidence="5">
    <location>
        <position position="220"/>
    </location>
    <ligand>
        <name>Zn(2+)</name>
        <dbReference type="ChEBI" id="CHEBI:29105"/>
    </ligand>
</feature>
<dbReference type="InterPro" id="IPR004254">
    <property type="entry name" value="AdipoR/HlyIII-related"/>
</dbReference>
<dbReference type="Pfam" id="PF03006">
    <property type="entry name" value="HlyIII"/>
    <property type="match status" value="1"/>
</dbReference>
<dbReference type="GO" id="GO:0009744">
    <property type="term" value="P:response to sucrose"/>
    <property type="evidence" value="ECO:0007669"/>
    <property type="project" value="UniProtKB-ARBA"/>
</dbReference>
<dbReference type="EMBL" id="KK103074">
    <property type="protein sequence ID" value="KIY96290.1"/>
    <property type="molecule type" value="Genomic_DNA"/>
</dbReference>
<gene>
    <name evidence="8" type="ORF">MNEG_11672</name>
</gene>
<keyword evidence="4 6" id="KW-0472">Membrane</keyword>
<evidence type="ECO:0000256" key="1">
    <source>
        <dbReference type="ARBA" id="ARBA00004141"/>
    </source>
</evidence>
<dbReference type="PANTHER" id="PTHR20855:SF136">
    <property type="match status" value="1"/>
</dbReference>
<protein>
    <submittedName>
        <fullName evidence="8">Uncharacterized protein</fullName>
    </submittedName>
</protein>
<dbReference type="OrthoDB" id="529367at2759"/>
<feature type="transmembrane region" description="Helical" evidence="6">
    <location>
        <begin position="142"/>
        <end position="160"/>
    </location>
</feature>
<dbReference type="GO" id="GO:0016020">
    <property type="term" value="C:membrane"/>
    <property type="evidence" value="ECO:0007669"/>
    <property type="project" value="UniProtKB-SubCell"/>
</dbReference>
<feature type="binding site" evidence="5">
    <location>
        <position position="66"/>
    </location>
    <ligand>
        <name>Zn(2+)</name>
        <dbReference type="ChEBI" id="CHEBI:29105"/>
    </ligand>
</feature>
<feature type="transmembrane region" description="Helical" evidence="6">
    <location>
        <begin position="46"/>
        <end position="65"/>
    </location>
</feature>
<organism evidence="8 9">
    <name type="scientific">Monoraphidium neglectum</name>
    <dbReference type="NCBI Taxonomy" id="145388"/>
    <lineage>
        <taxon>Eukaryota</taxon>
        <taxon>Viridiplantae</taxon>
        <taxon>Chlorophyta</taxon>
        <taxon>core chlorophytes</taxon>
        <taxon>Chlorophyceae</taxon>
        <taxon>CS clade</taxon>
        <taxon>Sphaeropleales</taxon>
        <taxon>Selenastraceae</taxon>
        <taxon>Monoraphidium</taxon>
    </lineage>
</organism>
<evidence type="ECO:0000313" key="9">
    <source>
        <dbReference type="Proteomes" id="UP000054498"/>
    </source>
</evidence>
<feature type="transmembrane region" description="Helical" evidence="6">
    <location>
        <begin position="180"/>
        <end position="202"/>
    </location>
</feature>
<reference evidence="8 9" key="1">
    <citation type="journal article" date="2013" name="BMC Genomics">
        <title>Reconstruction of the lipid metabolism for the microalga Monoraphidium neglectum from its genome sequence reveals characteristics suitable for biofuel production.</title>
        <authorList>
            <person name="Bogen C."/>
            <person name="Al-Dilaimi A."/>
            <person name="Albersmeier A."/>
            <person name="Wichmann J."/>
            <person name="Grundmann M."/>
            <person name="Rupp O."/>
            <person name="Lauersen K.J."/>
            <person name="Blifernez-Klassen O."/>
            <person name="Kalinowski J."/>
            <person name="Goesmann A."/>
            <person name="Mussgnug J.H."/>
            <person name="Kruse O."/>
        </authorList>
    </citation>
    <scope>NUCLEOTIDE SEQUENCE [LARGE SCALE GENOMIC DNA]</scope>
    <source>
        <strain evidence="8 9">SAG 48.87</strain>
    </source>
</reference>
<feature type="transmembrane region" description="Helical" evidence="6">
    <location>
        <begin position="85"/>
        <end position="103"/>
    </location>
</feature>
<dbReference type="GO" id="GO:0046872">
    <property type="term" value="F:metal ion binding"/>
    <property type="evidence" value="ECO:0007669"/>
    <property type="project" value="UniProtKB-KW"/>
</dbReference>
<evidence type="ECO:0000256" key="6">
    <source>
        <dbReference type="SAM" id="Phobius"/>
    </source>
</evidence>
<keyword evidence="5" id="KW-0479">Metal-binding</keyword>
<proteinExistence type="predicted"/>
<sequence>MIWGCCLSGFLLWRALAALFEADAGAGSGDGGGGGGGFWRGVPDEMPFYLLTGSTLLHAPWSIGFHLFRGMRPSVYNLWRRLDQIFIFQVSQLVTLATAWFVYESWWPVALNLAAAVATAALATKSTWALKPGQRRPPGQMVALISCIVLCYMWPLAFQASRDLSARLPPQDPAAPRPPLSAAGCAAGAALALGAGAAVYAAGLPERAFPGVFDVIGSSHQLMHVTLLAAHAFEYAFVLEMWARRRAERLGA</sequence>
<keyword evidence="7" id="KW-0732">Signal</keyword>
<dbReference type="RefSeq" id="XP_013895310.1">
    <property type="nucleotide sequence ID" value="XM_014039856.1"/>
</dbReference>
<dbReference type="PANTHER" id="PTHR20855">
    <property type="entry name" value="ADIPOR/PROGESTIN RECEPTOR-RELATED"/>
    <property type="match status" value="1"/>
</dbReference>
<dbReference type="AlphaFoldDB" id="A0A0D2MNL1"/>
<keyword evidence="2 6" id="KW-0812">Transmembrane</keyword>
<comment type="subcellular location">
    <subcellularLocation>
        <location evidence="1">Membrane</location>
        <topology evidence="1">Multi-pass membrane protein</topology>
    </subcellularLocation>
</comment>
<evidence type="ECO:0000256" key="3">
    <source>
        <dbReference type="ARBA" id="ARBA00022989"/>
    </source>
</evidence>
<feature type="binding site" evidence="5">
    <location>
        <position position="224"/>
    </location>
    <ligand>
        <name>Zn(2+)</name>
        <dbReference type="ChEBI" id="CHEBI:29105"/>
    </ligand>
</feature>